<dbReference type="PROSITE" id="PS01124">
    <property type="entry name" value="HTH_ARAC_FAMILY_2"/>
    <property type="match status" value="1"/>
</dbReference>
<dbReference type="Pfam" id="PF20240">
    <property type="entry name" value="DUF6597"/>
    <property type="match status" value="1"/>
</dbReference>
<dbReference type="EMBL" id="CP024091">
    <property type="protein sequence ID" value="ATP58292.1"/>
    <property type="molecule type" value="Genomic_DNA"/>
</dbReference>
<name>A0A2D1U9N6_9SPHI</name>
<dbReference type="SMART" id="SM00342">
    <property type="entry name" value="HTH_ARAC"/>
    <property type="match status" value="1"/>
</dbReference>
<gene>
    <name evidence="2" type="ORF">CPT03_18395</name>
</gene>
<dbReference type="Gene3D" id="1.10.10.60">
    <property type="entry name" value="Homeodomain-like"/>
    <property type="match status" value="1"/>
</dbReference>
<evidence type="ECO:0000313" key="2">
    <source>
        <dbReference type="EMBL" id="ATP58292.1"/>
    </source>
</evidence>
<dbReference type="InterPro" id="IPR046532">
    <property type="entry name" value="DUF6597"/>
</dbReference>
<sequence length="252" mass="29234">MDNDLHYRFIKPEKPLSEFVDSFWCLHNQSDSGKETIGLPDGRIDLFLFKSSEEPFRIVLIGLGTLPHEQAIIPSNSLMFSISFKLPAVEYVFGNTISDIINSGRLLPEHFWGFAEDDLQDFDLFVQKATLKIQSLLPNEIDERKRKLFELIYATKGAITVKELSEKVFWTSRQINRYFNQQFGISLKAYCTVLRFRASLEHIAQGKLFPEENFSDQNHFIKEIKKFSGVAPKELFKNKNDRFILLSSLIKK</sequence>
<dbReference type="GO" id="GO:0003700">
    <property type="term" value="F:DNA-binding transcription factor activity"/>
    <property type="evidence" value="ECO:0007669"/>
    <property type="project" value="InterPro"/>
</dbReference>
<dbReference type="GO" id="GO:0043565">
    <property type="term" value="F:sequence-specific DNA binding"/>
    <property type="evidence" value="ECO:0007669"/>
    <property type="project" value="InterPro"/>
</dbReference>
<feature type="domain" description="HTH araC/xylS-type" evidence="1">
    <location>
        <begin position="143"/>
        <end position="238"/>
    </location>
</feature>
<evidence type="ECO:0000259" key="1">
    <source>
        <dbReference type="PROSITE" id="PS01124"/>
    </source>
</evidence>
<dbReference type="RefSeq" id="WP_099440195.1">
    <property type="nucleotide sequence ID" value="NZ_CP024091.1"/>
</dbReference>
<proteinExistence type="predicted"/>
<accession>A0A2D1U9N6</accession>
<dbReference type="KEGG" id="pgs:CPT03_18395"/>
<dbReference type="Proteomes" id="UP000223749">
    <property type="component" value="Chromosome"/>
</dbReference>
<reference evidence="2 3" key="1">
    <citation type="submission" date="2017-10" db="EMBL/GenBank/DDBJ databases">
        <title>Whole genome of Pedobacter ginsengisoli T01R-27 isolated from tomato rhizosphere.</title>
        <authorList>
            <person name="Weon H.-Y."/>
            <person name="Lee S.A."/>
            <person name="Sang M.K."/>
            <person name="Song J."/>
        </authorList>
    </citation>
    <scope>NUCLEOTIDE SEQUENCE [LARGE SCALE GENOMIC DNA]</scope>
    <source>
        <strain evidence="2 3">T01R-27</strain>
    </source>
</reference>
<dbReference type="InterPro" id="IPR018060">
    <property type="entry name" value="HTH_AraC"/>
</dbReference>
<dbReference type="AlphaFoldDB" id="A0A2D1U9N6"/>
<keyword evidence="3" id="KW-1185">Reference proteome</keyword>
<organism evidence="2 3">
    <name type="scientific">Pedobacter ginsengisoli</name>
    <dbReference type="NCBI Taxonomy" id="363852"/>
    <lineage>
        <taxon>Bacteria</taxon>
        <taxon>Pseudomonadati</taxon>
        <taxon>Bacteroidota</taxon>
        <taxon>Sphingobacteriia</taxon>
        <taxon>Sphingobacteriales</taxon>
        <taxon>Sphingobacteriaceae</taxon>
        <taxon>Pedobacter</taxon>
    </lineage>
</organism>
<dbReference type="OrthoDB" id="635259at2"/>
<protein>
    <submittedName>
        <fullName evidence="2">Transcriptional regulator</fullName>
    </submittedName>
</protein>
<evidence type="ECO:0000313" key="3">
    <source>
        <dbReference type="Proteomes" id="UP000223749"/>
    </source>
</evidence>